<feature type="region of interest" description="Disordered" evidence="1">
    <location>
        <begin position="1"/>
        <end position="24"/>
    </location>
</feature>
<accession>A0AA36F1E2</accession>
<gene>
    <name evidence="2" type="ORF">OCTVUL_1B025952</name>
</gene>
<keyword evidence="3" id="KW-1185">Reference proteome</keyword>
<evidence type="ECO:0000313" key="3">
    <source>
        <dbReference type="Proteomes" id="UP001162480"/>
    </source>
</evidence>
<name>A0AA36F1E2_OCTVU</name>
<proteinExistence type="predicted"/>
<evidence type="ECO:0000313" key="2">
    <source>
        <dbReference type="EMBL" id="CAI9720892.1"/>
    </source>
</evidence>
<reference evidence="2" key="1">
    <citation type="submission" date="2023-08" db="EMBL/GenBank/DDBJ databases">
        <authorList>
            <person name="Alioto T."/>
            <person name="Alioto T."/>
            <person name="Gomez Garrido J."/>
        </authorList>
    </citation>
    <scope>NUCLEOTIDE SEQUENCE</scope>
</reference>
<sequence>MYQEDKTLKRHKNTAQLLSQEDVPPFIDDAQAESDFEEKGLTVSEHFTSLVYGFQLDKHYSHEKTNASIMEGESLLLSQ</sequence>
<protein>
    <submittedName>
        <fullName evidence="2">Uncharacterized protein</fullName>
    </submittedName>
</protein>
<dbReference type="AlphaFoldDB" id="A0AA36F1E2"/>
<evidence type="ECO:0000256" key="1">
    <source>
        <dbReference type="SAM" id="MobiDB-lite"/>
    </source>
</evidence>
<dbReference type="Proteomes" id="UP001162480">
    <property type="component" value="Chromosome 4"/>
</dbReference>
<organism evidence="2 3">
    <name type="scientific">Octopus vulgaris</name>
    <name type="common">Common octopus</name>
    <dbReference type="NCBI Taxonomy" id="6645"/>
    <lineage>
        <taxon>Eukaryota</taxon>
        <taxon>Metazoa</taxon>
        <taxon>Spiralia</taxon>
        <taxon>Lophotrochozoa</taxon>
        <taxon>Mollusca</taxon>
        <taxon>Cephalopoda</taxon>
        <taxon>Coleoidea</taxon>
        <taxon>Octopodiformes</taxon>
        <taxon>Octopoda</taxon>
        <taxon>Incirrata</taxon>
        <taxon>Octopodidae</taxon>
        <taxon>Octopus</taxon>
    </lineage>
</organism>
<dbReference type="EMBL" id="OX597817">
    <property type="protein sequence ID" value="CAI9720892.1"/>
    <property type="molecule type" value="Genomic_DNA"/>
</dbReference>